<evidence type="ECO:0000256" key="3">
    <source>
        <dbReference type="ARBA" id="ARBA00006001"/>
    </source>
</evidence>
<feature type="binding site" evidence="18">
    <location>
        <position position="127"/>
    </location>
    <ligand>
        <name>K(+)</name>
        <dbReference type="ChEBI" id="CHEBI:29103"/>
    </ligand>
</feature>
<dbReference type="PROSITE" id="PS51383">
    <property type="entry name" value="YJEF_C_3"/>
    <property type="match status" value="1"/>
</dbReference>
<evidence type="ECO:0000256" key="2">
    <source>
        <dbReference type="ARBA" id="ARBA00000909"/>
    </source>
</evidence>
<evidence type="ECO:0000256" key="10">
    <source>
        <dbReference type="ARBA" id="ARBA00023027"/>
    </source>
</evidence>
<dbReference type="Gene3D" id="3.40.50.10260">
    <property type="entry name" value="YjeF N-terminal domain"/>
    <property type="match status" value="1"/>
</dbReference>
<dbReference type="HAMAP" id="MF_01965">
    <property type="entry name" value="NADHX_dehydratase"/>
    <property type="match status" value="1"/>
</dbReference>
<dbReference type="HAMAP" id="MF_01966">
    <property type="entry name" value="NADHX_epimerase"/>
    <property type="match status" value="1"/>
</dbReference>
<keyword evidence="11 18" id="KW-0413">Isomerase</keyword>
<dbReference type="CDD" id="cd01171">
    <property type="entry name" value="YXKO-related"/>
    <property type="match status" value="1"/>
</dbReference>
<evidence type="ECO:0000256" key="6">
    <source>
        <dbReference type="ARBA" id="ARBA00022741"/>
    </source>
</evidence>
<dbReference type="RefSeq" id="WP_345040669.1">
    <property type="nucleotide sequence ID" value="NZ_BAABBA010000009.1"/>
</dbReference>
<evidence type="ECO:0000256" key="11">
    <source>
        <dbReference type="ARBA" id="ARBA00023235"/>
    </source>
</evidence>
<comment type="similarity">
    <text evidence="18">Belongs to the NnrE/AIBP family.</text>
</comment>
<comment type="function">
    <text evidence="17">Catalyzes the dehydration of the S-form of NAD(P)HX at the expense of ADP, which is converted to AMP. Together with NAD(P)HX epimerase, which catalyzes the epimerization of the S- and R-forms, the enzyme allows the repair of both epimers of NAD(P)HX, a damaged form of NAD(P)H that is a result of enzymatic or heat-dependent hydration.</text>
</comment>
<dbReference type="InterPro" id="IPR004443">
    <property type="entry name" value="YjeF_N_dom"/>
</dbReference>
<comment type="similarity">
    <text evidence="4 19">In the C-terminal section; belongs to the NnrD/CARKD family.</text>
</comment>
<dbReference type="PROSITE" id="PS51385">
    <property type="entry name" value="YJEF_N"/>
    <property type="match status" value="1"/>
</dbReference>
<evidence type="ECO:0000256" key="5">
    <source>
        <dbReference type="ARBA" id="ARBA00022723"/>
    </source>
</evidence>
<feature type="binding site" evidence="17">
    <location>
        <begin position="412"/>
        <end position="416"/>
    </location>
    <ligand>
        <name>AMP</name>
        <dbReference type="ChEBI" id="CHEBI:456215"/>
    </ligand>
</feature>
<evidence type="ECO:0000259" key="21">
    <source>
        <dbReference type="PROSITE" id="PS51385"/>
    </source>
</evidence>
<comment type="similarity">
    <text evidence="17">Belongs to the NnrD/CARKD family.</text>
</comment>
<comment type="catalytic activity">
    <reaction evidence="2 18 19">
        <text>(6R)-NADPHX = (6S)-NADPHX</text>
        <dbReference type="Rhea" id="RHEA:32227"/>
        <dbReference type="ChEBI" id="CHEBI:64076"/>
        <dbReference type="ChEBI" id="CHEBI:64077"/>
        <dbReference type="EC" id="5.1.99.6"/>
    </reaction>
</comment>
<comment type="function">
    <text evidence="14 19">Bifunctional enzyme that catalyzes the epimerization of the S- and R-forms of NAD(P)HX and the dehydration of the S-form of NAD(P)HX at the expense of ADP, which is converted to AMP. This allows the repair of both epimers of NAD(P)HX, a damaged form of NAD(P)H that is a result of enzymatic or heat-dependent hydration.</text>
</comment>
<evidence type="ECO:0000256" key="19">
    <source>
        <dbReference type="PIRNR" id="PIRNR017184"/>
    </source>
</evidence>
<dbReference type="InterPro" id="IPR030677">
    <property type="entry name" value="Nnr"/>
</dbReference>
<dbReference type="PROSITE" id="PS01050">
    <property type="entry name" value="YJEF_C_2"/>
    <property type="match status" value="1"/>
</dbReference>
<comment type="subunit">
    <text evidence="17">Homotetramer.</text>
</comment>
<comment type="cofactor">
    <cofactor evidence="18 19">
        <name>K(+)</name>
        <dbReference type="ChEBI" id="CHEBI:29103"/>
    </cofactor>
    <text evidence="18 19">Binds 1 potassium ion per subunit.</text>
</comment>
<evidence type="ECO:0000256" key="13">
    <source>
        <dbReference type="ARBA" id="ARBA00023268"/>
    </source>
</evidence>
<gene>
    <name evidence="17" type="primary">nnrD</name>
    <name evidence="18" type="synonym">nnrE</name>
    <name evidence="22" type="ORF">GCM10022262_20530</name>
</gene>
<feature type="domain" description="YjeF N-terminal" evidence="21">
    <location>
        <begin position="10"/>
        <end position="223"/>
    </location>
</feature>
<name>A0ABP8EUM3_9MICO</name>
<evidence type="ECO:0000256" key="1">
    <source>
        <dbReference type="ARBA" id="ARBA00000013"/>
    </source>
</evidence>
<feature type="binding site" evidence="18">
    <location>
        <position position="166"/>
    </location>
    <ligand>
        <name>(6S)-NADPHX</name>
        <dbReference type="ChEBI" id="CHEBI:64076"/>
    </ligand>
</feature>
<accession>A0ABP8EUM3</accession>
<feature type="binding site" evidence="18">
    <location>
        <position position="60"/>
    </location>
    <ligand>
        <name>K(+)</name>
        <dbReference type="ChEBI" id="CHEBI:29103"/>
    </ligand>
</feature>
<comment type="catalytic activity">
    <reaction evidence="1 18 19">
        <text>(6R)-NADHX = (6S)-NADHX</text>
        <dbReference type="Rhea" id="RHEA:32215"/>
        <dbReference type="ChEBI" id="CHEBI:64074"/>
        <dbReference type="ChEBI" id="CHEBI:64075"/>
        <dbReference type="EC" id="5.1.99.6"/>
    </reaction>
</comment>
<feature type="binding site" evidence="17">
    <location>
        <position position="441"/>
    </location>
    <ligand>
        <name>AMP</name>
        <dbReference type="ChEBI" id="CHEBI:456215"/>
    </ligand>
</feature>
<feature type="binding site" evidence="17">
    <location>
        <position position="266"/>
    </location>
    <ligand>
        <name>(6S)-NADPHX</name>
        <dbReference type="ChEBI" id="CHEBI:64076"/>
    </ligand>
</feature>
<sequence length="548" mass="54186">MIRAHHAAAVRAAEEPLLAAGEPLMASAAFALATHVVAELRARGRVAGSVVLLVVGGGNNGGDALFAGTHLVRRGCQVHAALVSGDVHPQGLAAARAAGVVVHRVLDDADPAAAVLALARRCGVWVDAVTGIGARGPLRDPAAAVVAALAQERAGWPQEPVVVAVDVPSGIGVDDGTVEGPVLPADVTVTMGTAKPGLLLPPASGLAGRVEVVELGLDALAAEPPAACSLTAADVADLWPVPGPDDHKYTRGVLGLAAGSQAYPGAAALAAAGALRTGLGMVRYLGPEVPAALVRTRHPEVVTVPGRVQAWVLGSGVGPEDAARTHELYEHLRAALDARQPVVLDAGALTLLHEDDHLPDLPATAVLTPHAGELAALLTARGEETGREEVTAAPARHARLAAEITGATVLLKGPTTVVAAPDGPLYAQHDATPWLATAGAGDVLAGVLGALLAAYGDLLAAGTADGGGLPASIAAVAALVDGRAARLAAGLPPEARAGVPSWTGVRGRSGAPGWTGPVPAGGPALTGVPIAAGDVAAALPAALRTVLA</sequence>
<keyword evidence="10 17" id="KW-0520">NAD</keyword>
<reference evidence="23" key="1">
    <citation type="journal article" date="2019" name="Int. J. Syst. Evol. Microbiol.">
        <title>The Global Catalogue of Microorganisms (GCM) 10K type strain sequencing project: providing services to taxonomists for standard genome sequencing and annotation.</title>
        <authorList>
            <consortium name="The Broad Institute Genomics Platform"/>
            <consortium name="The Broad Institute Genome Sequencing Center for Infectious Disease"/>
            <person name="Wu L."/>
            <person name="Ma J."/>
        </authorList>
    </citation>
    <scope>NUCLEOTIDE SEQUENCE [LARGE SCALE GENOMIC DNA]</scope>
    <source>
        <strain evidence="23">JCM 17459</strain>
    </source>
</reference>
<keyword evidence="23" id="KW-1185">Reference proteome</keyword>
<protein>
    <recommendedName>
        <fullName evidence="19">Bifunctional NAD(P)H-hydrate repair enzyme</fullName>
    </recommendedName>
    <alternativeName>
        <fullName evidence="19">Nicotinamide nucleotide repair protein</fullName>
    </alternativeName>
    <domain>
        <recommendedName>
            <fullName evidence="19">ADP-dependent (S)-NAD(P)H-hydrate dehydratase</fullName>
            <ecNumber evidence="19">4.2.1.136</ecNumber>
        </recommendedName>
        <alternativeName>
            <fullName evidence="19">ADP-dependent NAD(P)HX dehydratase</fullName>
        </alternativeName>
    </domain>
    <domain>
        <recommendedName>
            <fullName evidence="19">NAD(P)H-hydrate epimerase</fullName>
            <ecNumber evidence="19">5.1.99.6</ecNumber>
        </recommendedName>
    </domain>
</protein>
<evidence type="ECO:0000256" key="9">
    <source>
        <dbReference type="ARBA" id="ARBA00022958"/>
    </source>
</evidence>
<keyword evidence="9 18" id="KW-0630">Potassium</keyword>
<keyword evidence="13" id="KW-0511">Multifunctional enzyme</keyword>
<evidence type="ECO:0000256" key="18">
    <source>
        <dbReference type="HAMAP-Rule" id="MF_01966"/>
    </source>
</evidence>
<evidence type="ECO:0000259" key="20">
    <source>
        <dbReference type="PROSITE" id="PS51383"/>
    </source>
</evidence>
<evidence type="ECO:0000256" key="8">
    <source>
        <dbReference type="ARBA" id="ARBA00022857"/>
    </source>
</evidence>
<comment type="function">
    <text evidence="18">Catalyzes the epimerization of the S- and R-forms of NAD(P)HX, a damaged form of NAD(P)H that is a result of enzymatic or heat-dependent hydration. This is a prerequisite for the S-specific NAD(P)H-hydrate dehydratase to allow the repair of both epimers of NAD(P)HX.</text>
</comment>
<comment type="caution">
    <text evidence="18">Lacks conserved residue(s) required for the propagation of feature annotation.</text>
</comment>
<evidence type="ECO:0000256" key="16">
    <source>
        <dbReference type="ARBA" id="ARBA00049209"/>
    </source>
</evidence>
<keyword evidence="8 17" id="KW-0521">NADP</keyword>
<organism evidence="22 23">
    <name type="scientific">Georgenia daeguensis</name>
    <dbReference type="NCBI Taxonomy" id="908355"/>
    <lineage>
        <taxon>Bacteria</taxon>
        <taxon>Bacillati</taxon>
        <taxon>Actinomycetota</taxon>
        <taxon>Actinomycetes</taxon>
        <taxon>Micrococcales</taxon>
        <taxon>Bogoriellaceae</taxon>
        <taxon>Georgenia</taxon>
    </lineage>
</organism>
<dbReference type="Gene3D" id="3.40.1190.20">
    <property type="match status" value="1"/>
</dbReference>
<dbReference type="Proteomes" id="UP001499841">
    <property type="component" value="Unassembled WGS sequence"/>
</dbReference>
<dbReference type="PANTHER" id="PTHR12592">
    <property type="entry name" value="ATP-DEPENDENT (S)-NAD(P)H-HYDRATE DEHYDRATASE FAMILY MEMBER"/>
    <property type="match status" value="1"/>
</dbReference>
<feature type="binding site" evidence="17">
    <location>
        <position position="370"/>
    </location>
    <ligand>
        <name>(6S)-NADPHX</name>
        <dbReference type="ChEBI" id="CHEBI:64076"/>
    </ligand>
</feature>
<feature type="binding site" evidence="18">
    <location>
        <begin position="59"/>
        <end position="63"/>
    </location>
    <ligand>
        <name>(6S)-NADPHX</name>
        <dbReference type="ChEBI" id="CHEBI:64076"/>
    </ligand>
</feature>
<proteinExistence type="inferred from homology"/>
<feature type="binding site" evidence="18">
    <location>
        <position position="169"/>
    </location>
    <ligand>
        <name>K(+)</name>
        <dbReference type="ChEBI" id="CHEBI:29103"/>
    </ligand>
</feature>
<feature type="binding site" evidence="17">
    <location>
        <position position="442"/>
    </location>
    <ligand>
        <name>(6S)-NADPHX</name>
        <dbReference type="ChEBI" id="CHEBI:64076"/>
    </ligand>
</feature>
<keyword evidence="6 17" id="KW-0547">Nucleotide-binding</keyword>
<keyword evidence="5 18" id="KW-0479">Metal-binding</keyword>
<dbReference type="SUPFAM" id="SSF64153">
    <property type="entry name" value="YjeF N-terminal domain-like"/>
    <property type="match status" value="1"/>
</dbReference>
<evidence type="ECO:0000256" key="14">
    <source>
        <dbReference type="ARBA" id="ARBA00025153"/>
    </source>
</evidence>
<dbReference type="InterPro" id="IPR000631">
    <property type="entry name" value="CARKD"/>
</dbReference>
<dbReference type="EC" id="5.1.99.6" evidence="19"/>
<evidence type="ECO:0000313" key="23">
    <source>
        <dbReference type="Proteomes" id="UP001499841"/>
    </source>
</evidence>
<dbReference type="SUPFAM" id="SSF53613">
    <property type="entry name" value="Ribokinase-like"/>
    <property type="match status" value="1"/>
</dbReference>
<comment type="catalytic activity">
    <reaction evidence="16 17 19">
        <text>(6S)-NADPHX + ADP = AMP + phosphate + NADPH + H(+)</text>
        <dbReference type="Rhea" id="RHEA:32235"/>
        <dbReference type="ChEBI" id="CHEBI:15378"/>
        <dbReference type="ChEBI" id="CHEBI:43474"/>
        <dbReference type="ChEBI" id="CHEBI:57783"/>
        <dbReference type="ChEBI" id="CHEBI:64076"/>
        <dbReference type="ChEBI" id="CHEBI:456215"/>
        <dbReference type="ChEBI" id="CHEBI:456216"/>
        <dbReference type="EC" id="4.2.1.136"/>
    </reaction>
</comment>
<evidence type="ECO:0000313" key="22">
    <source>
        <dbReference type="EMBL" id="GAA4287694.1"/>
    </source>
</evidence>
<feature type="binding site" evidence="17">
    <location>
        <position position="316"/>
    </location>
    <ligand>
        <name>(6S)-NADPHX</name>
        <dbReference type="ChEBI" id="CHEBI:64076"/>
    </ligand>
</feature>
<dbReference type="EMBL" id="BAABBA010000009">
    <property type="protein sequence ID" value="GAA4287694.1"/>
    <property type="molecule type" value="Genomic_DNA"/>
</dbReference>
<evidence type="ECO:0000256" key="4">
    <source>
        <dbReference type="ARBA" id="ARBA00009524"/>
    </source>
</evidence>
<evidence type="ECO:0000256" key="15">
    <source>
        <dbReference type="ARBA" id="ARBA00048238"/>
    </source>
</evidence>
<comment type="similarity">
    <text evidence="3 19">In the N-terminal section; belongs to the NnrE/AIBP family.</text>
</comment>
<dbReference type="Pfam" id="PF03853">
    <property type="entry name" value="YjeF_N"/>
    <property type="match status" value="1"/>
</dbReference>
<evidence type="ECO:0000256" key="17">
    <source>
        <dbReference type="HAMAP-Rule" id="MF_01965"/>
    </source>
</evidence>
<keyword evidence="7 17" id="KW-0067">ATP-binding</keyword>
<feature type="domain" description="YjeF C-terminal" evidence="20">
    <location>
        <begin position="231"/>
        <end position="546"/>
    </location>
</feature>
<dbReference type="Pfam" id="PF01256">
    <property type="entry name" value="Carb_kinase"/>
    <property type="match status" value="1"/>
</dbReference>
<comment type="caution">
    <text evidence="22">The sequence shown here is derived from an EMBL/GenBank/DDBJ whole genome shotgun (WGS) entry which is preliminary data.</text>
</comment>
<dbReference type="InterPro" id="IPR029056">
    <property type="entry name" value="Ribokinase-like"/>
</dbReference>
<dbReference type="InterPro" id="IPR017953">
    <property type="entry name" value="Carbohydrate_kinase_pred_CS"/>
</dbReference>
<comment type="catalytic activity">
    <reaction evidence="15 17 19">
        <text>(6S)-NADHX + ADP = AMP + phosphate + NADH + H(+)</text>
        <dbReference type="Rhea" id="RHEA:32223"/>
        <dbReference type="ChEBI" id="CHEBI:15378"/>
        <dbReference type="ChEBI" id="CHEBI:43474"/>
        <dbReference type="ChEBI" id="CHEBI:57945"/>
        <dbReference type="ChEBI" id="CHEBI:64074"/>
        <dbReference type="ChEBI" id="CHEBI:456215"/>
        <dbReference type="ChEBI" id="CHEBI:456216"/>
        <dbReference type="EC" id="4.2.1.136"/>
    </reaction>
</comment>
<dbReference type="PANTHER" id="PTHR12592:SF0">
    <property type="entry name" value="ATP-DEPENDENT (S)-NAD(P)H-HYDRATE DEHYDRATASE"/>
    <property type="match status" value="1"/>
</dbReference>
<dbReference type="EC" id="4.2.1.136" evidence="19"/>
<keyword evidence="12 17" id="KW-0456">Lyase</keyword>
<dbReference type="PIRSF" id="PIRSF017184">
    <property type="entry name" value="Nnr"/>
    <property type="match status" value="1"/>
</dbReference>
<evidence type="ECO:0000256" key="12">
    <source>
        <dbReference type="ARBA" id="ARBA00023239"/>
    </source>
</evidence>
<dbReference type="InterPro" id="IPR036652">
    <property type="entry name" value="YjeF_N_dom_sf"/>
</dbReference>
<dbReference type="NCBIfam" id="TIGR00197">
    <property type="entry name" value="yjeF_nterm"/>
    <property type="match status" value="1"/>
</dbReference>
<comment type="cofactor">
    <cofactor evidence="17">
        <name>Mg(2+)</name>
        <dbReference type="ChEBI" id="CHEBI:18420"/>
    </cofactor>
</comment>
<feature type="binding site" evidence="18">
    <location>
        <begin position="131"/>
        <end position="137"/>
    </location>
    <ligand>
        <name>(6S)-NADPHX</name>
        <dbReference type="ChEBI" id="CHEBI:64076"/>
    </ligand>
</feature>
<evidence type="ECO:0000256" key="7">
    <source>
        <dbReference type="ARBA" id="ARBA00022840"/>
    </source>
</evidence>